<gene>
    <name evidence="1" type="ORF">LTS18_013117</name>
</gene>
<protein>
    <submittedName>
        <fullName evidence="1">Uncharacterized protein</fullName>
    </submittedName>
</protein>
<dbReference type="EMBL" id="JAWDJW010004007">
    <property type="protein sequence ID" value="KAK3076409.1"/>
    <property type="molecule type" value="Genomic_DNA"/>
</dbReference>
<sequence>AATEPARDTPQLFQQRLKELAQDLVAKESQIEHLIDTLPGVGTSQRDQEARLKELEKQLQEVEAERVEAALEKERLLERLDSQIMKMGGW</sequence>
<comment type="caution">
    <text evidence="1">The sequence shown here is derived from an EMBL/GenBank/DDBJ whole genome shotgun (WGS) entry which is preliminary data.</text>
</comment>
<organism evidence="1 2">
    <name type="scientific">Coniosporium uncinatum</name>
    <dbReference type="NCBI Taxonomy" id="93489"/>
    <lineage>
        <taxon>Eukaryota</taxon>
        <taxon>Fungi</taxon>
        <taxon>Dikarya</taxon>
        <taxon>Ascomycota</taxon>
        <taxon>Pezizomycotina</taxon>
        <taxon>Dothideomycetes</taxon>
        <taxon>Dothideomycetes incertae sedis</taxon>
        <taxon>Coniosporium</taxon>
    </lineage>
</organism>
<accession>A0ACC3DII6</accession>
<evidence type="ECO:0000313" key="1">
    <source>
        <dbReference type="EMBL" id="KAK3076409.1"/>
    </source>
</evidence>
<name>A0ACC3DII6_9PEZI</name>
<reference evidence="1" key="1">
    <citation type="submission" date="2024-09" db="EMBL/GenBank/DDBJ databases">
        <title>Black Yeasts Isolated from many extreme environments.</title>
        <authorList>
            <person name="Coleine C."/>
            <person name="Stajich J.E."/>
            <person name="Selbmann L."/>
        </authorList>
    </citation>
    <scope>NUCLEOTIDE SEQUENCE</scope>
    <source>
        <strain evidence="1">CCFEE 5737</strain>
    </source>
</reference>
<keyword evidence="2" id="KW-1185">Reference proteome</keyword>
<dbReference type="Proteomes" id="UP001186974">
    <property type="component" value="Unassembled WGS sequence"/>
</dbReference>
<proteinExistence type="predicted"/>
<evidence type="ECO:0000313" key="2">
    <source>
        <dbReference type="Proteomes" id="UP001186974"/>
    </source>
</evidence>
<feature type="non-terminal residue" evidence="1">
    <location>
        <position position="1"/>
    </location>
</feature>